<keyword evidence="7" id="KW-0998">Cell outer membrane</keyword>
<dbReference type="Proteomes" id="UP000018901">
    <property type="component" value="Chromosome"/>
</dbReference>
<evidence type="ECO:0008006" key="10">
    <source>
        <dbReference type="Google" id="ProtNLM"/>
    </source>
</evidence>
<evidence type="ECO:0000256" key="5">
    <source>
        <dbReference type="ARBA" id="ARBA00022729"/>
    </source>
</evidence>
<evidence type="ECO:0000313" key="9">
    <source>
        <dbReference type="Proteomes" id="UP000018901"/>
    </source>
</evidence>
<evidence type="ECO:0000256" key="7">
    <source>
        <dbReference type="ARBA" id="ARBA00023237"/>
    </source>
</evidence>
<name>W0EXP9_9BACT</name>
<evidence type="ECO:0000256" key="1">
    <source>
        <dbReference type="ARBA" id="ARBA00004196"/>
    </source>
</evidence>
<keyword evidence="9" id="KW-1185">Reference proteome</keyword>
<accession>W0EXP9</accession>
<proteinExistence type="predicted"/>
<dbReference type="GO" id="GO:0005576">
    <property type="term" value="C:extracellular region"/>
    <property type="evidence" value="ECO:0007669"/>
    <property type="project" value="UniProtKB-SubCell"/>
</dbReference>
<evidence type="ECO:0000256" key="6">
    <source>
        <dbReference type="ARBA" id="ARBA00023136"/>
    </source>
</evidence>
<protein>
    <recommendedName>
        <fullName evidence="10">Right handed beta helix domain-containing protein</fullName>
    </recommendedName>
</protein>
<reference evidence="8 9" key="1">
    <citation type="submission" date="2013-12" db="EMBL/GenBank/DDBJ databases">
        <authorList>
            <consortium name="DOE Joint Genome Institute"/>
            <person name="Eisen J."/>
            <person name="Huntemann M."/>
            <person name="Han J."/>
            <person name="Chen A."/>
            <person name="Kyrpides N."/>
            <person name="Mavromatis K."/>
            <person name="Markowitz V."/>
            <person name="Palaniappan K."/>
            <person name="Ivanova N."/>
            <person name="Schaumberg A."/>
            <person name="Pati A."/>
            <person name="Liolios K."/>
            <person name="Nordberg H.P."/>
            <person name="Cantor M.N."/>
            <person name="Hua S.X."/>
            <person name="Woyke T."/>
        </authorList>
    </citation>
    <scope>NUCLEOTIDE SEQUENCE [LARGE SCALE GENOMIC DNA]</scope>
    <source>
        <strain evidence="9">DSM 18177</strain>
    </source>
</reference>
<keyword evidence="5" id="KW-0732">Signal</keyword>
<gene>
    <name evidence="8" type="ORF">BARVI_08490</name>
</gene>
<dbReference type="EMBL" id="CP007034">
    <property type="protein sequence ID" value="AHF13856.1"/>
    <property type="molecule type" value="Genomic_DNA"/>
</dbReference>
<dbReference type="STRING" id="880074.BARVI_08490"/>
<keyword evidence="4" id="KW-0964">Secreted</keyword>
<comment type="subcellular location">
    <subcellularLocation>
        <location evidence="1">Cell envelope</location>
    </subcellularLocation>
    <subcellularLocation>
        <location evidence="2">Cell outer membrane</location>
    </subcellularLocation>
    <subcellularLocation>
        <location evidence="3">Secreted</location>
    </subcellularLocation>
</comment>
<dbReference type="HOGENOM" id="CLU_523435_0_0_10"/>
<evidence type="ECO:0000256" key="2">
    <source>
        <dbReference type="ARBA" id="ARBA00004442"/>
    </source>
</evidence>
<dbReference type="NCBIfam" id="TIGR01376">
    <property type="entry name" value="POMP_repeat"/>
    <property type="match status" value="1"/>
</dbReference>
<keyword evidence="6" id="KW-0472">Membrane</keyword>
<dbReference type="GO" id="GO:0009279">
    <property type="term" value="C:cell outer membrane"/>
    <property type="evidence" value="ECO:0007669"/>
    <property type="project" value="UniProtKB-SubCell"/>
</dbReference>
<dbReference type="InterPro" id="IPR003368">
    <property type="entry name" value="POMP_repeat"/>
</dbReference>
<sequence length="520" mass="56029">MVSALGIVVPQTFAADYYVSPNGDDKAAGTSVETALKTVQAAVEKLEDNTPTTIHLEANATFDVLGPDAIIIGSNKNVTLKGNNTTLKSGDQAFLGDRVITIGTNTDATVSGLILKNGCTRDGIPGGAIFFEGNELLVDSCTFINNEANNSGGAIASRGKNVTITNCVFHENRIFGGYGGAAIIYHCGLPNNADEPGALIIRNTAFTNNISKNDAKGDIIGFHHAYRGSDYTEFYSNVNYFELTNCVFKDNEPGDSPSVRPAASDIYINNVRDDFEMNLVNNTFYKTKAIAIPFFYDTPYRLVNNIFYNNQDFTIMSSNVCGERDPLIAYNNVFVGGLGKNMDDPSLNGEKEKYGNVVLDAVELTQLGLTPRMQDDNYVTYLPITDASSILIDKGLSSTVGVEGFDKELIPAADIRGLATNGTKDIGSFEYGSTSGILGATIDSQSMFALSRNGNEAVVRNLTDSSLNLSVFLLDGRCIYNASLQDELVINKSELEIPNGVLIFSANDGNRTESQKVILF</sequence>
<evidence type="ECO:0000256" key="3">
    <source>
        <dbReference type="ARBA" id="ARBA00004613"/>
    </source>
</evidence>
<dbReference type="InterPro" id="IPR011050">
    <property type="entry name" value="Pectin_lyase_fold/virulence"/>
</dbReference>
<dbReference type="KEGG" id="bvs:BARVI_08490"/>
<dbReference type="AlphaFoldDB" id="W0EXP9"/>
<dbReference type="InterPro" id="IPR012334">
    <property type="entry name" value="Pectin_lyas_fold"/>
</dbReference>
<dbReference type="SUPFAM" id="SSF51126">
    <property type="entry name" value="Pectin lyase-like"/>
    <property type="match status" value="1"/>
</dbReference>
<organism evidence="8 9">
    <name type="scientific">Barnesiella viscericola DSM 18177</name>
    <dbReference type="NCBI Taxonomy" id="880074"/>
    <lineage>
        <taxon>Bacteria</taxon>
        <taxon>Pseudomonadati</taxon>
        <taxon>Bacteroidota</taxon>
        <taxon>Bacteroidia</taxon>
        <taxon>Bacteroidales</taxon>
        <taxon>Barnesiellaceae</taxon>
        <taxon>Barnesiella</taxon>
    </lineage>
</organism>
<evidence type="ECO:0000256" key="4">
    <source>
        <dbReference type="ARBA" id="ARBA00022525"/>
    </source>
</evidence>
<evidence type="ECO:0000313" key="8">
    <source>
        <dbReference type="EMBL" id="AHF13856.1"/>
    </source>
</evidence>
<dbReference type="Gene3D" id="2.160.20.10">
    <property type="entry name" value="Single-stranded right-handed beta-helix, Pectin lyase-like"/>
    <property type="match status" value="1"/>
</dbReference>